<accession>A0AAD1VNN8</accession>
<proteinExistence type="predicted"/>
<sequence length="73" mass="8139">HAHIGSLLRDPSSMFVVNSRKMISPSPAFPCLLLTFQTCDQHQDFVIKLAFSLKIMQAVTSTTETTTLCIGRR</sequence>
<evidence type="ECO:0000313" key="1">
    <source>
        <dbReference type="EMBL" id="CAH2224693.1"/>
    </source>
</evidence>
<organism evidence="1 2">
    <name type="scientific">Pelobates cultripes</name>
    <name type="common">Western spadefoot toad</name>
    <dbReference type="NCBI Taxonomy" id="61616"/>
    <lineage>
        <taxon>Eukaryota</taxon>
        <taxon>Metazoa</taxon>
        <taxon>Chordata</taxon>
        <taxon>Craniata</taxon>
        <taxon>Vertebrata</taxon>
        <taxon>Euteleostomi</taxon>
        <taxon>Amphibia</taxon>
        <taxon>Batrachia</taxon>
        <taxon>Anura</taxon>
        <taxon>Pelobatoidea</taxon>
        <taxon>Pelobatidae</taxon>
        <taxon>Pelobates</taxon>
    </lineage>
</organism>
<reference evidence="1" key="1">
    <citation type="submission" date="2022-03" db="EMBL/GenBank/DDBJ databases">
        <authorList>
            <person name="Alioto T."/>
            <person name="Alioto T."/>
            <person name="Gomez Garrido J."/>
        </authorList>
    </citation>
    <scope>NUCLEOTIDE SEQUENCE</scope>
</reference>
<evidence type="ECO:0000313" key="2">
    <source>
        <dbReference type="Proteomes" id="UP001295444"/>
    </source>
</evidence>
<dbReference type="EMBL" id="OW240912">
    <property type="protein sequence ID" value="CAH2224693.1"/>
    <property type="molecule type" value="Genomic_DNA"/>
</dbReference>
<protein>
    <submittedName>
        <fullName evidence="1">Uncharacterized protein</fullName>
    </submittedName>
</protein>
<gene>
    <name evidence="1" type="ORF">PECUL_23A046940</name>
</gene>
<name>A0AAD1VNN8_PELCU</name>
<feature type="non-terminal residue" evidence="1">
    <location>
        <position position="1"/>
    </location>
</feature>
<keyword evidence="2" id="KW-1185">Reference proteome</keyword>
<dbReference type="AlphaFoldDB" id="A0AAD1VNN8"/>
<dbReference type="Proteomes" id="UP001295444">
    <property type="component" value="Chromosome 01"/>
</dbReference>